<protein>
    <submittedName>
        <fullName evidence="2">Uncharacterized protein</fullName>
    </submittedName>
</protein>
<dbReference type="SUPFAM" id="SSF56973">
    <property type="entry name" value="Aerolisin/ETX pore-forming domain"/>
    <property type="match status" value="1"/>
</dbReference>
<dbReference type="KEGG" id="dfa:DFA_06823"/>
<name>F4Q2D6_CACFS</name>
<proteinExistence type="predicted"/>
<dbReference type="OrthoDB" id="112749at2759"/>
<dbReference type="PANTHER" id="PTHR34204">
    <property type="entry name" value="RNA-BINDING ASCH DOMAIN PROTEIN"/>
    <property type="match status" value="1"/>
</dbReference>
<evidence type="ECO:0000256" key="1">
    <source>
        <dbReference type="SAM" id="MobiDB-lite"/>
    </source>
</evidence>
<organism evidence="2 3">
    <name type="scientific">Cavenderia fasciculata</name>
    <name type="common">Slime mold</name>
    <name type="synonym">Dictyostelium fasciculatum</name>
    <dbReference type="NCBI Taxonomy" id="261658"/>
    <lineage>
        <taxon>Eukaryota</taxon>
        <taxon>Amoebozoa</taxon>
        <taxon>Evosea</taxon>
        <taxon>Eumycetozoa</taxon>
        <taxon>Dictyostelia</taxon>
        <taxon>Acytosteliales</taxon>
        <taxon>Cavenderiaceae</taxon>
        <taxon>Cavenderia</taxon>
    </lineage>
</organism>
<dbReference type="Proteomes" id="UP000007797">
    <property type="component" value="Unassembled WGS sequence"/>
</dbReference>
<accession>F4Q2D6</accession>
<feature type="compositionally biased region" description="Low complexity" evidence="1">
    <location>
        <begin position="223"/>
        <end position="254"/>
    </location>
</feature>
<dbReference type="EMBL" id="GL883020">
    <property type="protein sequence ID" value="EGG18156.1"/>
    <property type="molecule type" value="Genomic_DNA"/>
</dbReference>
<dbReference type="GeneID" id="14870074"/>
<feature type="region of interest" description="Disordered" evidence="1">
    <location>
        <begin position="72"/>
        <end position="105"/>
    </location>
</feature>
<dbReference type="OMA" id="WGSDKGP"/>
<evidence type="ECO:0000313" key="3">
    <source>
        <dbReference type="Proteomes" id="UP000007797"/>
    </source>
</evidence>
<dbReference type="PANTHER" id="PTHR34204:SF2">
    <property type="entry name" value="RNA-BINDING ASCH DOMAIN PROTEIN"/>
    <property type="match status" value="1"/>
</dbReference>
<dbReference type="RefSeq" id="XP_004366197.1">
    <property type="nucleotide sequence ID" value="XM_004366140.1"/>
</dbReference>
<reference evidence="3" key="1">
    <citation type="journal article" date="2011" name="Genome Res.">
        <title>Phylogeny-wide analysis of social amoeba genomes highlights ancient origins for complex intercellular communication.</title>
        <authorList>
            <person name="Heidel A.J."/>
            <person name="Lawal H.M."/>
            <person name="Felder M."/>
            <person name="Schilde C."/>
            <person name="Helps N.R."/>
            <person name="Tunggal B."/>
            <person name="Rivero F."/>
            <person name="John U."/>
            <person name="Schleicher M."/>
            <person name="Eichinger L."/>
            <person name="Platzer M."/>
            <person name="Noegel A.A."/>
            <person name="Schaap P."/>
            <person name="Gloeckner G."/>
        </authorList>
    </citation>
    <scope>NUCLEOTIDE SEQUENCE [LARGE SCALE GENOMIC DNA]</scope>
    <source>
        <strain evidence="3">SH3</strain>
    </source>
</reference>
<feature type="region of interest" description="Disordered" evidence="1">
    <location>
        <begin position="212"/>
        <end position="262"/>
    </location>
</feature>
<gene>
    <name evidence="2" type="ORF">DFA_06823</name>
</gene>
<keyword evidence="3" id="KW-1185">Reference proteome</keyword>
<dbReference type="AlphaFoldDB" id="F4Q2D6"/>
<feature type="compositionally biased region" description="Basic and acidic residues" evidence="1">
    <location>
        <begin position="75"/>
        <end position="105"/>
    </location>
</feature>
<sequence length="443" mass="50166">MSTETITTPSMVDITLLQDNNEESTLTEPVKVLEDSSGSSSSEFDLNVLEELQSIIKGIIVKHLSSVTITTTTNEQHDDKEKEDDGEKEIKANGDQEEQKQERLQDTHSNIVVYPFDHLSQDELKQLIGDDEQPTLFLDPLQATKFNYDNQLDYLMLLKNNKLYYPSKPYHKHVGIVLYAWGALQRFPVSFNQLYGLNETVIVKDTIDNNNNVKQEGEERESSTSTSTTKSVDENNTTSLNSPESSTSTTTSTTTPPPPITIQINQLTNQTNTDRLVRLISNWKNDMIKDKEEQVYQFLKPLTMRCILTMFGVRKTLGSVDTYFPPGPIKLINTSNQLHSPKSASKLTVSSRALCKHGIRSENSFWGSGKGPEPIKNLRAEKVMVSILSDPTWINIHLLPHNITIIEIRNYLGYGLRWDASGESFRGYLEPQMEDGHEKGWKH</sequence>
<evidence type="ECO:0000313" key="2">
    <source>
        <dbReference type="EMBL" id="EGG18156.1"/>
    </source>
</evidence>